<sequence>MTNVALANSDIEGDSFTKTHKTYFIEDQSAGSKYAFAFNDTVGLEESGGVNKQDILLVLKGHVRDGYKFNSESPLSEDDPYYNNSPSLEDKVHCLVTVLATDKLSFMPKELISKLRDIRLEASDMGIPQVVLLTRVDEACELVKKDVRNVYTSKYIKQQIEKCSALLGTPMNCILPVKNYHNEPELINDLDELLLKALKHIINFANDYVTACYDRGHKQEYKPHYTEDRSSPGSSYAFAFIDIMRLEESGGVDKRDVDLLLKGHVKHGYQFNHESPLSEGDPYYNSSPCLGDKVHCLVTVAAADKLSLMPQEVISKLTEIQLEARNLGKSWVDEGKSF</sequence>
<protein>
    <recommendedName>
        <fullName evidence="3">Interferon-induced protein 44-like</fullName>
    </recommendedName>
</protein>
<name>A0A9D3TC87_MEGAT</name>
<organism evidence="1 2">
    <name type="scientific">Megalops atlanticus</name>
    <name type="common">Tarpon</name>
    <name type="synonym">Clupea gigantea</name>
    <dbReference type="NCBI Taxonomy" id="7932"/>
    <lineage>
        <taxon>Eukaryota</taxon>
        <taxon>Metazoa</taxon>
        <taxon>Chordata</taxon>
        <taxon>Craniata</taxon>
        <taxon>Vertebrata</taxon>
        <taxon>Euteleostomi</taxon>
        <taxon>Actinopterygii</taxon>
        <taxon>Neopterygii</taxon>
        <taxon>Teleostei</taxon>
        <taxon>Elopiformes</taxon>
        <taxon>Megalopidae</taxon>
        <taxon>Megalops</taxon>
    </lineage>
</organism>
<dbReference type="EMBL" id="JAFDVH010000005">
    <property type="protein sequence ID" value="KAG7477862.1"/>
    <property type="molecule type" value="Genomic_DNA"/>
</dbReference>
<comment type="caution">
    <text evidence="1">The sequence shown here is derived from an EMBL/GenBank/DDBJ whole genome shotgun (WGS) entry which is preliminary data.</text>
</comment>
<dbReference type="GO" id="GO:0006955">
    <property type="term" value="P:immune response"/>
    <property type="evidence" value="ECO:0007669"/>
    <property type="project" value="TreeGrafter"/>
</dbReference>
<keyword evidence="2" id="KW-1185">Reference proteome</keyword>
<dbReference type="OrthoDB" id="25620at2759"/>
<reference evidence="1" key="1">
    <citation type="submission" date="2021-01" db="EMBL/GenBank/DDBJ databases">
        <authorList>
            <person name="Zahm M."/>
            <person name="Roques C."/>
            <person name="Cabau C."/>
            <person name="Klopp C."/>
            <person name="Donnadieu C."/>
            <person name="Jouanno E."/>
            <person name="Lampietro C."/>
            <person name="Louis A."/>
            <person name="Herpin A."/>
            <person name="Echchiki A."/>
            <person name="Berthelot C."/>
            <person name="Parey E."/>
            <person name="Roest-Crollius H."/>
            <person name="Braasch I."/>
            <person name="Postlethwait J."/>
            <person name="Bobe J."/>
            <person name="Montfort J."/>
            <person name="Bouchez O."/>
            <person name="Begum T."/>
            <person name="Mejri S."/>
            <person name="Adams A."/>
            <person name="Chen W.-J."/>
            <person name="Guiguen Y."/>
        </authorList>
    </citation>
    <scope>NUCLEOTIDE SEQUENCE</scope>
    <source>
        <strain evidence="1">YG-15Mar2019-1</strain>
        <tissue evidence="1">Brain</tissue>
    </source>
</reference>
<dbReference type="PANTHER" id="PTHR14241:SF1">
    <property type="entry name" value="INTERFERON-INDUCED PROTEIN 44-RELATED"/>
    <property type="match status" value="1"/>
</dbReference>
<proteinExistence type="predicted"/>
<dbReference type="PANTHER" id="PTHR14241">
    <property type="entry name" value="INTERFERON-INDUCED PROTEIN 44"/>
    <property type="match status" value="1"/>
</dbReference>
<accession>A0A9D3TC87</accession>
<dbReference type="AlphaFoldDB" id="A0A9D3TC87"/>
<evidence type="ECO:0000313" key="2">
    <source>
        <dbReference type="Proteomes" id="UP001046870"/>
    </source>
</evidence>
<dbReference type="Proteomes" id="UP001046870">
    <property type="component" value="Chromosome 5"/>
</dbReference>
<evidence type="ECO:0000313" key="1">
    <source>
        <dbReference type="EMBL" id="KAG7477862.1"/>
    </source>
</evidence>
<gene>
    <name evidence="1" type="ORF">MATL_G00074070</name>
</gene>
<evidence type="ECO:0008006" key="3">
    <source>
        <dbReference type="Google" id="ProtNLM"/>
    </source>
</evidence>